<evidence type="ECO:0000259" key="3">
    <source>
        <dbReference type="PROSITE" id="PS51737"/>
    </source>
</evidence>
<dbReference type="GO" id="GO:0000150">
    <property type="term" value="F:DNA strand exchange activity"/>
    <property type="evidence" value="ECO:0007669"/>
    <property type="project" value="InterPro"/>
</dbReference>
<dbReference type="SUPFAM" id="SSF53041">
    <property type="entry name" value="Resolvase-like"/>
    <property type="match status" value="1"/>
</dbReference>
<dbReference type="Pfam" id="PF07508">
    <property type="entry name" value="Recombinase"/>
    <property type="match status" value="1"/>
</dbReference>
<evidence type="ECO:0000313" key="4">
    <source>
        <dbReference type="EMBL" id="MQN00513.1"/>
    </source>
</evidence>
<dbReference type="Gene3D" id="3.90.1750.20">
    <property type="entry name" value="Putative Large Serine Recombinase, Chain B, Domain 2"/>
    <property type="match status" value="1"/>
</dbReference>
<evidence type="ECO:0000256" key="1">
    <source>
        <dbReference type="SAM" id="Coils"/>
    </source>
</evidence>
<feature type="domain" description="Resolvase/invertase-type recombinase catalytic" evidence="2">
    <location>
        <begin position="31"/>
        <end position="179"/>
    </location>
</feature>
<dbReference type="Pfam" id="PF13408">
    <property type="entry name" value="Zn_ribbon_recom"/>
    <property type="match status" value="1"/>
</dbReference>
<feature type="coiled-coil region" evidence="1">
    <location>
        <begin position="442"/>
        <end position="476"/>
    </location>
</feature>
<dbReference type="CDD" id="cd00338">
    <property type="entry name" value="Ser_Recombinase"/>
    <property type="match status" value="1"/>
</dbReference>
<comment type="caution">
    <text evidence="4">The sequence shown here is derived from an EMBL/GenBank/DDBJ whole genome shotgun (WGS) entry which is preliminary data.</text>
</comment>
<protein>
    <submittedName>
        <fullName evidence="4">Recombinase family protein</fullName>
    </submittedName>
</protein>
<dbReference type="InterPro" id="IPR038109">
    <property type="entry name" value="DNA_bind_recomb_sf"/>
</dbReference>
<dbReference type="InterPro" id="IPR036162">
    <property type="entry name" value="Resolvase-like_N_sf"/>
</dbReference>
<proteinExistence type="predicted"/>
<dbReference type="AlphaFoldDB" id="A0A6N7IW78"/>
<dbReference type="InterPro" id="IPR025827">
    <property type="entry name" value="Zn_ribbon_recom_dom"/>
</dbReference>
<dbReference type="PANTHER" id="PTHR30461:SF23">
    <property type="entry name" value="DNA RECOMBINASE-RELATED"/>
    <property type="match status" value="1"/>
</dbReference>
<gene>
    <name evidence="4" type="ORF">FRC54_00700</name>
</gene>
<dbReference type="InterPro" id="IPR050639">
    <property type="entry name" value="SSR_resolvase"/>
</dbReference>
<dbReference type="PROSITE" id="PS51736">
    <property type="entry name" value="RECOMBINASES_3"/>
    <property type="match status" value="1"/>
</dbReference>
<accession>A0A6N7IW78</accession>
<dbReference type="Gene3D" id="3.40.50.1390">
    <property type="entry name" value="Resolvase, N-terminal catalytic domain"/>
    <property type="match status" value="1"/>
</dbReference>
<dbReference type="InterPro" id="IPR006119">
    <property type="entry name" value="Resolv_N"/>
</dbReference>
<keyword evidence="5" id="KW-1185">Reference proteome</keyword>
<dbReference type="PROSITE" id="PS51737">
    <property type="entry name" value="RECOMBINASE_DNA_BIND"/>
    <property type="match status" value="1"/>
</dbReference>
<name>A0A6N7IW78_9FIRM</name>
<feature type="domain" description="Recombinase" evidence="3">
    <location>
        <begin position="188"/>
        <end position="314"/>
    </location>
</feature>
<dbReference type="Pfam" id="PF00239">
    <property type="entry name" value="Resolvase"/>
    <property type="match status" value="1"/>
</dbReference>
<dbReference type="InterPro" id="IPR011109">
    <property type="entry name" value="DNA_bind_recombinase_dom"/>
</dbReference>
<dbReference type="Proteomes" id="UP000460257">
    <property type="component" value="Unassembled WGS sequence"/>
</dbReference>
<evidence type="ECO:0000313" key="5">
    <source>
        <dbReference type="Proteomes" id="UP000460257"/>
    </source>
</evidence>
<sequence>MGINEGKKVKTIPATLTRFTASPITEQKKRRVAGYARVSTDHDDQFTSYEAQIDYYTNYIKSRDDWEFVDVYTDEGITGTSTKRREGFKRMVADALAGRIDLIVTKSVSRFARNTVDSLTTIRKLKEKGVECYFEKENIWTFDGKGELLITIMSSLAQEESRSISENCTWGQRKRFADGKVTIPFNRFLGYDRGANGELVVNPEQAKVVRSIYDMFLQGTTYHGIAQKLTDDGIKTPGGKDKWSISTVKSILSNEKYKGDALLQKCFTVDYLTKKQKKNEGEIPQYYVEGNHEAIIPPEKFDMVQREMAKRGKGKKYHSGVHPFSSKIRCGQCGSWYGSKVWHSTDKYRRTIWQCNHKYDGGKHCCTPHLTDEQIQDAFLSAANQLLATKDAVIANGREMMELLFDTSEQEAECDKLLEEAQVVSDAVQQNIYENAHVALDQKAYQKKYDDLTARYETLKTRIEDLNEQISQTQSQKGSVEDFLAAFEKLPETLTAFSLDNFNALTDYLTVNSEGDISVTFRNGQTIKA</sequence>
<dbReference type="GO" id="GO:0003677">
    <property type="term" value="F:DNA binding"/>
    <property type="evidence" value="ECO:0007669"/>
    <property type="project" value="InterPro"/>
</dbReference>
<reference evidence="4" key="1">
    <citation type="journal article" date="2020" name="Appl. Environ. Microbiol.">
        <title>Medium-Chain Fatty Acid Synthesis by 'Candidatus Weimeria bifida' gen. nov., sp. nov., and 'Candidatus Pseudoramibacter fermentans' sp. nov.</title>
        <authorList>
            <person name="Scarborough M.J."/>
            <person name="Myers K.S."/>
            <person name="Donohue T.J."/>
            <person name="Noguera D.R."/>
        </authorList>
    </citation>
    <scope>NUCLEOTIDE SEQUENCE</scope>
    <source>
        <strain evidence="4">LCO1.1</strain>
    </source>
</reference>
<dbReference type="EMBL" id="VOGC01000002">
    <property type="protein sequence ID" value="MQN00513.1"/>
    <property type="molecule type" value="Genomic_DNA"/>
</dbReference>
<dbReference type="SMART" id="SM00857">
    <property type="entry name" value="Resolvase"/>
    <property type="match status" value="1"/>
</dbReference>
<keyword evidence="1" id="KW-0175">Coiled coil</keyword>
<organism evidence="4 5">
    <name type="scientific">Candidatus Weimeria bifida</name>
    <dbReference type="NCBI Taxonomy" id="2599074"/>
    <lineage>
        <taxon>Bacteria</taxon>
        <taxon>Bacillati</taxon>
        <taxon>Bacillota</taxon>
        <taxon>Clostridia</taxon>
        <taxon>Lachnospirales</taxon>
        <taxon>Lachnospiraceae</taxon>
        <taxon>Candidatus Weimeria</taxon>
    </lineage>
</organism>
<evidence type="ECO:0000259" key="2">
    <source>
        <dbReference type="PROSITE" id="PS51736"/>
    </source>
</evidence>
<dbReference type="PANTHER" id="PTHR30461">
    <property type="entry name" value="DNA-INVERTASE FROM LAMBDOID PROPHAGE"/>
    <property type="match status" value="1"/>
</dbReference>